<comment type="similarity">
    <text evidence="1">Belongs to the LysR transcriptional regulatory family.</text>
</comment>
<dbReference type="PANTHER" id="PTHR30537:SF74">
    <property type="entry name" value="HTH-TYPE TRANSCRIPTIONAL REGULATOR TRPI"/>
    <property type="match status" value="1"/>
</dbReference>
<evidence type="ECO:0000259" key="5">
    <source>
        <dbReference type="PROSITE" id="PS50931"/>
    </source>
</evidence>
<reference evidence="6 7" key="1">
    <citation type="submission" date="2018-06" db="EMBL/GenBank/DDBJ databases">
        <title>Genomic Encyclopedia of Type Strains, Phase IV (KMG-IV): sequencing the most valuable type-strain genomes for metagenomic binning, comparative biology and taxonomic classification.</title>
        <authorList>
            <person name="Goeker M."/>
        </authorList>
    </citation>
    <scope>NUCLEOTIDE SEQUENCE [LARGE SCALE GENOMIC DNA]</scope>
    <source>
        <strain evidence="6 7">DSM 25619</strain>
    </source>
</reference>
<evidence type="ECO:0000256" key="4">
    <source>
        <dbReference type="ARBA" id="ARBA00023163"/>
    </source>
</evidence>
<keyword evidence="7" id="KW-1185">Reference proteome</keyword>
<name>A0A366E064_9HYPH</name>
<evidence type="ECO:0000313" key="6">
    <source>
        <dbReference type="EMBL" id="RBO95722.1"/>
    </source>
</evidence>
<proteinExistence type="inferred from homology"/>
<dbReference type="Gene3D" id="1.10.10.10">
    <property type="entry name" value="Winged helix-like DNA-binding domain superfamily/Winged helix DNA-binding domain"/>
    <property type="match status" value="1"/>
</dbReference>
<dbReference type="Pfam" id="PF00126">
    <property type="entry name" value="HTH_1"/>
    <property type="match status" value="1"/>
</dbReference>
<protein>
    <submittedName>
        <fullName evidence="6">LysR family glycine cleavage system transcriptional activator</fullName>
    </submittedName>
</protein>
<dbReference type="InterPro" id="IPR036388">
    <property type="entry name" value="WH-like_DNA-bd_sf"/>
</dbReference>
<dbReference type="GO" id="GO:0003700">
    <property type="term" value="F:DNA-binding transcription factor activity"/>
    <property type="evidence" value="ECO:0007669"/>
    <property type="project" value="InterPro"/>
</dbReference>
<dbReference type="SUPFAM" id="SSF46785">
    <property type="entry name" value="Winged helix' DNA-binding domain"/>
    <property type="match status" value="1"/>
</dbReference>
<dbReference type="InterPro" id="IPR058163">
    <property type="entry name" value="LysR-type_TF_proteobact-type"/>
</dbReference>
<accession>A0A366E064</accession>
<evidence type="ECO:0000256" key="2">
    <source>
        <dbReference type="ARBA" id="ARBA00023015"/>
    </source>
</evidence>
<dbReference type="Gene3D" id="3.40.190.10">
    <property type="entry name" value="Periplasmic binding protein-like II"/>
    <property type="match status" value="2"/>
</dbReference>
<evidence type="ECO:0000256" key="1">
    <source>
        <dbReference type="ARBA" id="ARBA00009437"/>
    </source>
</evidence>
<keyword evidence="3" id="KW-0238">DNA-binding</keyword>
<dbReference type="SUPFAM" id="SSF53850">
    <property type="entry name" value="Periplasmic binding protein-like II"/>
    <property type="match status" value="1"/>
</dbReference>
<dbReference type="EMBL" id="QNRH01000003">
    <property type="protein sequence ID" value="RBO95722.1"/>
    <property type="molecule type" value="Genomic_DNA"/>
</dbReference>
<dbReference type="RefSeq" id="WP_113944247.1">
    <property type="nucleotide sequence ID" value="NZ_JBHEEG010000004.1"/>
</dbReference>
<dbReference type="Proteomes" id="UP000252893">
    <property type="component" value="Unassembled WGS sequence"/>
</dbReference>
<feature type="domain" description="HTH lysR-type" evidence="5">
    <location>
        <begin position="9"/>
        <end position="66"/>
    </location>
</feature>
<dbReference type="AlphaFoldDB" id="A0A366E064"/>
<evidence type="ECO:0000256" key="3">
    <source>
        <dbReference type="ARBA" id="ARBA00023125"/>
    </source>
</evidence>
<dbReference type="InterPro" id="IPR036390">
    <property type="entry name" value="WH_DNA-bd_sf"/>
</dbReference>
<dbReference type="PANTHER" id="PTHR30537">
    <property type="entry name" value="HTH-TYPE TRANSCRIPTIONAL REGULATOR"/>
    <property type="match status" value="1"/>
</dbReference>
<sequence>MNDRVPRLPPLNALRVFHAVMRYRSFRKAADELFVSPQAVSQQIKLLEDTLGIMLFDRKGRMVDPTEQAILLAHFVQAGFDEFAEGVRRVTKTGHRDRINVNASPYFATRYLMDRLEQFRTTMPGVVLQLTTMVEIPDFGRDDIDVSVQWGFGEWAEFDQTLLVRDPKIICCAPALAHRVRKPEDLLSMTLLHPVLATNLWQKVLRHLDLQDIEAKGDVQFQDAATMRRATLAGMGMGLVSAIDAIDDLRQGRLIAPLGIDALSTMKEEDIPGFYLVVPRGYRRVKTIAAFCDWIKGEDWSAMLRREMVTDDIPYTI</sequence>
<dbReference type="OrthoDB" id="9813056at2"/>
<dbReference type="Pfam" id="PF03466">
    <property type="entry name" value="LysR_substrate"/>
    <property type="match status" value="1"/>
</dbReference>
<keyword evidence="4" id="KW-0804">Transcription</keyword>
<dbReference type="InterPro" id="IPR005119">
    <property type="entry name" value="LysR_subst-bd"/>
</dbReference>
<gene>
    <name evidence="6" type="ORF">DFR47_103286</name>
</gene>
<evidence type="ECO:0000313" key="7">
    <source>
        <dbReference type="Proteomes" id="UP000252893"/>
    </source>
</evidence>
<dbReference type="InterPro" id="IPR000847">
    <property type="entry name" value="LysR_HTH_N"/>
</dbReference>
<dbReference type="PROSITE" id="PS50931">
    <property type="entry name" value="HTH_LYSR"/>
    <property type="match status" value="1"/>
</dbReference>
<dbReference type="GO" id="GO:0043565">
    <property type="term" value="F:sequence-specific DNA binding"/>
    <property type="evidence" value="ECO:0007669"/>
    <property type="project" value="TreeGrafter"/>
</dbReference>
<comment type="caution">
    <text evidence="6">The sequence shown here is derived from an EMBL/GenBank/DDBJ whole genome shotgun (WGS) entry which is preliminary data.</text>
</comment>
<dbReference type="PRINTS" id="PR00039">
    <property type="entry name" value="HTHLYSR"/>
</dbReference>
<keyword evidence="2" id="KW-0805">Transcription regulation</keyword>
<organism evidence="6 7">
    <name type="scientific">Pseudochrobactrum asaccharolyticum</name>
    <dbReference type="NCBI Taxonomy" id="354351"/>
    <lineage>
        <taxon>Bacteria</taxon>
        <taxon>Pseudomonadati</taxon>
        <taxon>Pseudomonadota</taxon>
        <taxon>Alphaproteobacteria</taxon>
        <taxon>Hyphomicrobiales</taxon>
        <taxon>Brucellaceae</taxon>
        <taxon>Pseudochrobactrum</taxon>
    </lineage>
</organism>
<dbReference type="GO" id="GO:0006351">
    <property type="term" value="P:DNA-templated transcription"/>
    <property type="evidence" value="ECO:0007669"/>
    <property type="project" value="TreeGrafter"/>
</dbReference>